<feature type="transmembrane region" description="Helical" evidence="7">
    <location>
        <begin position="122"/>
        <end position="141"/>
    </location>
</feature>
<gene>
    <name evidence="8" type="ORF">GCM10009716_27580</name>
</gene>
<evidence type="ECO:0000256" key="6">
    <source>
        <dbReference type="ARBA" id="ARBA00023136"/>
    </source>
</evidence>
<organism evidence="8 9">
    <name type="scientific">Streptomyces sodiiphilus</name>
    <dbReference type="NCBI Taxonomy" id="226217"/>
    <lineage>
        <taxon>Bacteria</taxon>
        <taxon>Bacillati</taxon>
        <taxon>Actinomycetota</taxon>
        <taxon>Actinomycetes</taxon>
        <taxon>Kitasatosporales</taxon>
        <taxon>Streptomycetaceae</taxon>
        <taxon>Streptomyces</taxon>
    </lineage>
</organism>
<evidence type="ECO:0000256" key="3">
    <source>
        <dbReference type="ARBA" id="ARBA00022475"/>
    </source>
</evidence>
<evidence type="ECO:0000313" key="9">
    <source>
        <dbReference type="Proteomes" id="UP001501303"/>
    </source>
</evidence>
<dbReference type="PANTHER" id="PTHR40043">
    <property type="entry name" value="UPF0719 INNER MEMBRANE PROTEIN YJFL"/>
    <property type="match status" value="1"/>
</dbReference>
<evidence type="ECO:0000256" key="2">
    <source>
        <dbReference type="ARBA" id="ARBA00005779"/>
    </source>
</evidence>
<evidence type="ECO:0000256" key="5">
    <source>
        <dbReference type="ARBA" id="ARBA00022989"/>
    </source>
</evidence>
<evidence type="ECO:0000256" key="4">
    <source>
        <dbReference type="ARBA" id="ARBA00022692"/>
    </source>
</evidence>
<keyword evidence="5 7" id="KW-1133">Transmembrane helix</keyword>
<keyword evidence="3" id="KW-1003">Cell membrane</keyword>
<protein>
    <submittedName>
        <fullName evidence="8">DUF350 domain-containing protein</fullName>
    </submittedName>
</protein>
<dbReference type="PANTHER" id="PTHR40043:SF1">
    <property type="entry name" value="UPF0719 INNER MEMBRANE PROTEIN YJFL"/>
    <property type="match status" value="1"/>
</dbReference>
<dbReference type="InterPro" id="IPR007140">
    <property type="entry name" value="DUF350"/>
</dbReference>
<keyword evidence="9" id="KW-1185">Reference proteome</keyword>
<accession>A0ABP5ALM9</accession>
<name>A0ABP5ALM9_9ACTN</name>
<feature type="transmembrane region" description="Helical" evidence="7">
    <location>
        <begin position="77"/>
        <end position="102"/>
    </location>
</feature>
<dbReference type="EMBL" id="BAAAMJ010000029">
    <property type="protein sequence ID" value="GAA1916912.1"/>
    <property type="molecule type" value="Genomic_DNA"/>
</dbReference>
<comment type="caution">
    <text evidence="8">The sequence shown here is derived from an EMBL/GenBank/DDBJ whole genome shotgun (WGS) entry which is preliminary data.</text>
</comment>
<comment type="similarity">
    <text evidence="2">Belongs to the UPF0719 family.</text>
</comment>
<sequence length="142" mass="14610">MFETAGIVLLYGLVGVGVMTLGYLALDLVTPRRLTQAVWTERNRGAAIVLSGQLLGVGMVVSAAIHASEFQKGLAQGLVSTALYGVAGVLVMTLVFAVVGIVTPGRMGATVLEDSDGRPHPAAWVQGALYIATALMLSAALS</sequence>
<evidence type="ECO:0000256" key="7">
    <source>
        <dbReference type="SAM" id="Phobius"/>
    </source>
</evidence>
<dbReference type="RefSeq" id="WP_344262032.1">
    <property type="nucleotide sequence ID" value="NZ_BAAAMJ010000029.1"/>
</dbReference>
<feature type="transmembrane region" description="Helical" evidence="7">
    <location>
        <begin position="46"/>
        <end position="65"/>
    </location>
</feature>
<keyword evidence="6 7" id="KW-0472">Membrane</keyword>
<dbReference type="Pfam" id="PF03994">
    <property type="entry name" value="DUF350"/>
    <property type="match status" value="1"/>
</dbReference>
<evidence type="ECO:0000313" key="8">
    <source>
        <dbReference type="EMBL" id="GAA1916912.1"/>
    </source>
</evidence>
<evidence type="ECO:0000256" key="1">
    <source>
        <dbReference type="ARBA" id="ARBA00004651"/>
    </source>
</evidence>
<dbReference type="Proteomes" id="UP001501303">
    <property type="component" value="Unassembled WGS sequence"/>
</dbReference>
<feature type="transmembrane region" description="Helical" evidence="7">
    <location>
        <begin position="7"/>
        <end position="26"/>
    </location>
</feature>
<comment type="subcellular location">
    <subcellularLocation>
        <location evidence="1">Cell membrane</location>
        <topology evidence="1">Multi-pass membrane protein</topology>
    </subcellularLocation>
</comment>
<reference evidence="9" key="1">
    <citation type="journal article" date="2019" name="Int. J. Syst. Evol. Microbiol.">
        <title>The Global Catalogue of Microorganisms (GCM) 10K type strain sequencing project: providing services to taxonomists for standard genome sequencing and annotation.</title>
        <authorList>
            <consortium name="The Broad Institute Genomics Platform"/>
            <consortium name="The Broad Institute Genome Sequencing Center for Infectious Disease"/>
            <person name="Wu L."/>
            <person name="Ma J."/>
        </authorList>
    </citation>
    <scope>NUCLEOTIDE SEQUENCE [LARGE SCALE GENOMIC DNA]</scope>
    <source>
        <strain evidence="9">JCM 13581</strain>
    </source>
</reference>
<proteinExistence type="inferred from homology"/>
<keyword evidence="4 7" id="KW-0812">Transmembrane</keyword>